<accession>A0A432YN22</accession>
<dbReference type="InterPro" id="IPR004090">
    <property type="entry name" value="Chemotax_Me-accpt_rcpt"/>
</dbReference>
<dbReference type="FunFam" id="1.10.287.950:FF:000001">
    <property type="entry name" value="Methyl-accepting chemotaxis sensory transducer"/>
    <property type="match status" value="1"/>
</dbReference>
<feature type="transmembrane region" description="Helical" evidence="6">
    <location>
        <begin position="191"/>
        <end position="211"/>
    </location>
</feature>
<evidence type="ECO:0000259" key="7">
    <source>
        <dbReference type="PROSITE" id="PS50111"/>
    </source>
</evidence>
<evidence type="ECO:0000256" key="1">
    <source>
        <dbReference type="ARBA" id="ARBA00004370"/>
    </source>
</evidence>
<keyword evidence="6" id="KW-1133">Transmembrane helix</keyword>
<feature type="coiled-coil region" evidence="5">
    <location>
        <begin position="512"/>
        <end position="539"/>
    </location>
</feature>
<protein>
    <submittedName>
        <fullName evidence="8">Methyl-accepting chemotaxis protein</fullName>
    </submittedName>
</protein>
<sequence length="543" mass="59684">MTIANRLYAGFVFILLLLAITTIIGTYQVGEIDKTLVRVNEVGSEKQRFAINYRGSVHDRAIALRDLVLVERASERPPLRELIAKLKNDYAESQQGMKSIVSNEKLVNSEEKSLLAAIAEIREQGLESAAEVERLLQSDQRQQAQDYVIRELGPIYAEWLNRINDFIDYQEASISKGTQGVMERSENFATLMWWITAFAIIAGGLVAWRIVVRLTHRIGGEPEEAAEVLQKIADGDLTVETRSKYKGSMMDDVNTMVRRLQGLLKEVNESATTLVDASSELSETADNNQQLVVEQQEQTTQGATAIHQMSQTVREVAQHTEEAAQLADDTDKETVNGSREVEATVRSIEELAKQVESASAVIGELSDNTAEINKVLEVIEGIADQTNLLALNAAIEAARAGEHGRGFSVVADEVRALANRTQDSTRSIQSLIETMRGSATNAVDVMEQGRQKATESVEQARRAGESLQSVNTSVAKMSDMNAQIATAAEEQTAVAEEINQNFTSITEAAEQAAAGSEQISEASRELQELAQRLNKGMKRFKIA</sequence>
<comment type="similarity">
    <text evidence="3">Belongs to the methyl-accepting chemotaxis (MCP) protein family.</text>
</comment>
<evidence type="ECO:0000313" key="9">
    <source>
        <dbReference type="Proteomes" id="UP000288361"/>
    </source>
</evidence>
<comment type="caution">
    <text evidence="8">The sequence shown here is derived from an EMBL/GenBank/DDBJ whole genome shotgun (WGS) entry which is preliminary data.</text>
</comment>
<reference evidence="8 9" key="1">
    <citation type="journal article" date="2011" name="Front. Microbiol.">
        <title>Genomic signatures of strain selection and enhancement in Bacillus atrophaeus var. globigii, a historical biowarfare simulant.</title>
        <authorList>
            <person name="Gibbons H.S."/>
            <person name="Broomall S.M."/>
            <person name="McNew L.A."/>
            <person name="Daligault H."/>
            <person name="Chapman C."/>
            <person name="Bruce D."/>
            <person name="Karavis M."/>
            <person name="Krepps M."/>
            <person name="McGregor P.A."/>
            <person name="Hong C."/>
            <person name="Park K.H."/>
            <person name="Akmal A."/>
            <person name="Feldman A."/>
            <person name="Lin J.S."/>
            <person name="Chang W.E."/>
            <person name="Higgs B.W."/>
            <person name="Demirev P."/>
            <person name="Lindquist J."/>
            <person name="Liem A."/>
            <person name="Fochler E."/>
            <person name="Read T.D."/>
            <person name="Tapia R."/>
            <person name="Johnson S."/>
            <person name="Bishop-Lilly K.A."/>
            <person name="Detter C."/>
            <person name="Han C."/>
            <person name="Sozhamannan S."/>
            <person name="Rosenzweig C.N."/>
            <person name="Skowronski E.W."/>
        </authorList>
    </citation>
    <scope>NUCLEOTIDE SEQUENCE [LARGE SCALE GENOMIC DNA]</scope>
    <source>
        <strain evidence="8 9">TPS4-2</strain>
    </source>
</reference>
<feature type="domain" description="Methyl-accepting transducer" evidence="7">
    <location>
        <begin position="270"/>
        <end position="506"/>
    </location>
</feature>
<gene>
    <name evidence="8" type="ORF">CWI73_10505</name>
</gene>
<feature type="coiled-coil region" evidence="5">
    <location>
        <begin position="309"/>
        <end position="368"/>
    </location>
</feature>
<dbReference type="AlphaFoldDB" id="A0A432YN22"/>
<comment type="subcellular location">
    <subcellularLocation>
        <location evidence="1">Membrane</location>
    </subcellularLocation>
</comment>
<dbReference type="SUPFAM" id="SSF58104">
    <property type="entry name" value="Methyl-accepting chemotaxis protein (MCP) signaling domain"/>
    <property type="match status" value="1"/>
</dbReference>
<dbReference type="CDD" id="cd11386">
    <property type="entry name" value="MCP_signal"/>
    <property type="match status" value="1"/>
</dbReference>
<dbReference type="SMART" id="SM00283">
    <property type="entry name" value="MA"/>
    <property type="match status" value="1"/>
</dbReference>
<dbReference type="Proteomes" id="UP000288361">
    <property type="component" value="Unassembled WGS sequence"/>
</dbReference>
<evidence type="ECO:0000256" key="2">
    <source>
        <dbReference type="ARBA" id="ARBA00023224"/>
    </source>
</evidence>
<dbReference type="PRINTS" id="PR00260">
    <property type="entry name" value="CHEMTRNSDUCR"/>
</dbReference>
<dbReference type="EMBL" id="PIQA01000012">
    <property type="protein sequence ID" value="RUO62346.1"/>
    <property type="molecule type" value="Genomic_DNA"/>
</dbReference>
<evidence type="ECO:0000256" key="6">
    <source>
        <dbReference type="SAM" id="Phobius"/>
    </source>
</evidence>
<dbReference type="Pfam" id="PF12729">
    <property type="entry name" value="4HB_MCP_1"/>
    <property type="match status" value="1"/>
</dbReference>
<dbReference type="CDD" id="cd19411">
    <property type="entry name" value="MCP2201-like_sensor"/>
    <property type="match status" value="1"/>
</dbReference>
<keyword evidence="2 4" id="KW-0807">Transducer</keyword>
<dbReference type="PANTHER" id="PTHR32089:SF112">
    <property type="entry name" value="LYSOZYME-LIKE PROTEIN-RELATED"/>
    <property type="match status" value="1"/>
</dbReference>
<dbReference type="PROSITE" id="PS50111">
    <property type="entry name" value="CHEMOTAXIS_TRANSDUC_2"/>
    <property type="match status" value="1"/>
</dbReference>
<proteinExistence type="inferred from homology"/>
<dbReference type="GO" id="GO:0006935">
    <property type="term" value="P:chemotaxis"/>
    <property type="evidence" value="ECO:0007669"/>
    <property type="project" value="InterPro"/>
</dbReference>
<feature type="transmembrane region" description="Helical" evidence="6">
    <location>
        <begin position="7"/>
        <end position="27"/>
    </location>
</feature>
<dbReference type="GO" id="GO:0004888">
    <property type="term" value="F:transmembrane signaling receptor activity"/>
    <property type="evidence" value="ECO:0007669"/>
    <property type="project" value="InterPro"/>
</dbReference>
<name>A0A432YN22_9GAMM</name>
<keyword evidence="6" id="KW-0812">Transmembrane</keyword>
<dbReference type="InterPro" id="IPR047347">
    <property type="entry name" value="YvaQ-like_sensor"/>
</dbReference>
<evidence type="ECO:0000313" key="8">
    <source>
        <dbReference type="EMBL" id="RUO62346.1"/>
    </source>
</evidence>
<evidence type="ECO:0000256" key="3">
    <source>
        <dbReference type="ARBA" id="ARBA00029447"/>
    </source>
</evidence>
<dbReference type="GO" id="GO:0007165">
    <property type="term" value="P:signal transduction"/>
    <property type="evidence" value="ECO:0007669"/>
    <property type="project" value="UniProtKB-KW"/>
</dbReference>
<keyword evidence="5" id="KW-0175">Coiled coil</keyword>
<evidence type="ECO:0000256" key="5">
    <source>
        <dbReference type="SAM" id="Coils"/>
    </source>
</evidence>
<dbReference type="InterPro" id="IPR024478">
    <property type="entry name" value="HlyB_4HB_MCP"/>
</dbReference>
<dbReference type="PANTHER" id="PTHR32089">
    <property type="entry name" value="METHYL-ACCEPTING CHEMOTAXIS PROTEIN MCPB"/>
    <property type="match status" value="1"/>
</dbReference>
<dbReference type="InterPro" id="IPR004089">
    <property type="entry name" value="MCPsignal_dom"/>
</dbReference>
<evidence type="ECO:0000256" key="4">
    <source>
        <dbReference type="PROSITE-ProRule" id="PRU00284"/>
    </source>
</evidence>
<dbReference type="Gene3D" id="1.10.287.950">
    <property type="entry name" value="Methyl-accepting chemotaxis protein"/>
    <property type="match status" value="1"/>
</dbReference>
<dbReference type="GO" id="GO:0016020">
    <property type="term" value="C:membrane"/>
    <property type="evidence" value="ECO:0007669"/>
    <property type="project" value="UniProtKB-SubCell"/>
</dbReference>
<dbReference type="RefSeq" id="WP_126752732.1">
    <property type="nucleotide sequence ID" value="NZ_JBHUMT010000016.1"/>
</dbReference>
<dbReference type="Pfam" id="PF00015">
    <property type="entry name" value="MCPsignal"/>
    <property type="match status" value="1"/>
</dbReference>
<keyword evidence="6" id="KW-0472">Membrane</keyword>
<organism evidence="8 9">
    <name type="scientific">Idiomarina piscisalsi</name>
    <dbReference type="NCBI Taxonomy" id="1096243"/>
    <lineage>
        <taxon>Bacteria</taxon>
        <taxon>Pseudomonadati</taxon>
        <taxon>Pseudomonadota</taxon>
        <taxon>Gammaproteobacteria</taxon>
        <taxon>Alteromonadales</taxon>
        <taxon>Idiomarinaceae</taxon>
        <taxon>Idiomarina</taxon>
    </lineage>
</organism>